<gene>
    <name evidence="9" type="ORF">QJ036_04750</name>
</gene>
<evidence type="ECO:0000256" key="6">
    <source>
        <dbReference type="ARBA" id="ARBA00022989"/>
    </source>
</evidence>
<evidence type="ECO:0000256" key="3">
    <source>
        <dbReference type="ARBA" id="ARBA00022448"/>
    </source>
</evidence>
<protein>
    <submittedName>
        <fullName evidence="9">AI-2E family transporter</fullName>
    </submittedName>
</protein>
<dbReference type="Pfam" id="PF01594">
    <property type="entry name" value="AI-2E_transport"/>
    <property type="match status" value="1"/>
</dbReference>
<dbReference type="Proteomes" id="UP001300383">
    <property type="component" value="Unassembled WGS sequence"/>
</dbReference>
<evidence type="ECO:0000256" key="1">
    <source>
        <dbReference type="ARBA" id="ARBA00004651"/>
    </source>
</evidence>
<evidence type="ECO:0000313" key="10">
    <source>
        <dbReference type="Proteomes" id="UP001300383"/>
    </source>
</evidence>
<keyword evidence="3" id="KW-0813">Transport</keyword>
<evidence type="ECO:0000313" key="9">
    <source>
        <dbReference type="EMBL" id="MDI9241790.1"/>
    </source>
</evidence>
<comment type="subcellular location">
    <subcellularLocation>
        <location evidence="1">Cell membrane</location>
        <topology evidence="1">Multi-pass membrane protein</topology>
    </subcellularLocation>
</comment>
<feature type="transmembrane region" description="Helical" evidence="8">
    <location>
        <begin position="310"/>
        <end position="331"/>
    </location>
</feature>
<sequence>MSKPEEENPKSAREGMKKYKSMGLTAFLVIAASILFFLLLYKYEKVIKTVKTILYILEPIVFGFIIAYIMYPVVTFFEKCLSKPIRMIVKKEKQASGLIGGLSIFLALVFCVAVVAILAVMVFPQLYTTLSDIITALPGQIRDASVKLTEFMQQEGMDAEIVRNLTDKVLQFVNNWVKTDFLKDMNVLFGHLTTGIMSFFSTTLNIFIGVIVAIYVLNGRKTFVRQAKQVIYAVFSEKHAVILIDTLKESNQVFGGFIAGKLLDSAIIGAICLVVLYFLRMPYTVLVSVIVGVTNIIPFFGPYLGAIPSAILILLVSPAKGLIFIIFIIILQQVDGNIIGPKILGGSTGLSAFWVVFSILFFGGLFGLVGMLMGVPVFAVIYRIISRAVDYRLKKKGLFELAAAGKEEQKTEKKEQ</sequence>
<feature type="transmembrane region" description="Helical" evidence="8">
    <location>
        <begin position="368"/>
        <end position="385"/>
    </location>
</feature>
<organism evidence="9 10">
    <name type="scientific">Fusibacillus kribbianus</name>
    <dbReference type="NCBI Taxonomy" id="3044208"/>
    <lineage>
        <taxon>Bacteria</taxon>
        <taxon>Bacillati</taxon>
        <taxon>Bacillota</taxon>
        <taxon>Clostridia</taxon>
        <taxon>Lachnospirales</taxon>
        <taxon>Lachnospiraceae</taxon>
        <taxon>Fusibacillus</taxon>
    </lineage>
</organism>
<feature type="transmembrane region" description="Helical" evidence="8">
    <location>
        <begin position="285"/>
        <end position="304"/>
    </location>
</feature>
<comment type="caution">
    <text evidence="9">The sequence shown here is derived from an EMBL/GenBank/DDBJ whole genome shotgun (WGS) entry which is preliminary data.</text>
</comment>
<dbReference type="PANTHER" id="PTHR21716">
    <property type="entry name" value="TRANSMEMBRANE PROTEIN"/>
    <property type="match status" value="1"/>
</dbReference>
<feature type="transmembrane region" description="Helical" evidence="8">
    <location>
        <begin position="343"/>
        <end position="362"/>
    </location>
</feature>
<keyword evidence="7 8" id="KW-0472">Membrane</keyword>
<dbReference type="GO" id="GO:0055085">
    <property type="term" value="P:transmembrane transport"/>
    <property type="evidence" value="ECO:0007669"/>
    <property type="project" value="TreeGrafter"/>
</dbReference>
<keyword evidence="6 8" id="KW-1133">Transmembrane helix</keyword>
<feature type="transmembrane region" description="Helical" evidence="8">
    <location>
        <begin position="53"/>
        <end position="77"/>
    </location>
</feature>
<evidence type="ECO:0000256" key="7">
    <source>
        <dbReference type="ARBA" id="ARBA00023136"/>
    </source>
</evidence>
<feature type="transmembrane region" description="Helical" evidence="8">
    <location>
        <begin position="230"/>
        <end position="247"/>
    </location>
</feature>
<evidence type="ECO:0000256" key="2">
    <source>
        <dbReference type="ARBA" id="ARBA00009773"/>
    </source>
</evidence>
<feature type="transmembrane region" description="Helical" evidence="8">
    <location>
        <begin position="21"/>
        <end position="41"/>
    </location>
</feature>
<keyword evidence="4" id="KW-1003">Cell membrane</keyword>
<evidence type="ECO:0000256" key="8">
    <source>
        <dbReference type="SAM" id="Phobius"/>
    </source>
</evidence>
<feature type="transmembrane region" description="Helical" evidence="8">
    <location>
        <begin position="98"/>
        <end position="123"/>
    </location>
</feature>
<comment type="similarity">
    <text evidence="2">Belongs to the autoinducer-2 exporter (AI-2E) (TC 2.A.86) family.</text>
</comment>
<dbReference type="InterPro" id="IPR002549">
    <property type="entry name" value="AI-2E-like"/>
</dbReference>
<dbReference type="EMBL" id="JASGBQ010000004">
    <property type="protein sequence ID" value="MDI9241790.1"/>
    <property type="molecule type" value="Genomic_DNA"/>
</dbReference>
<accession>A0AAP4B924</accession>
<feature type="transmembrane region" description="Helical" evidence="8">
    <location>
        <begin position="253"/>
        <end position="278"/>
    </location>
</feature>
<reference evidence="9 10" key="1">
    <citation type="submission" date="2023-05" db="EMBL/GenBank/DDBJ databases">
        <title>[ruminococcus] sp. nov., isolated from a pig farm feces dump.</title>
        <authorList>
            <person name="Chang Y.-H."/>
        </authorList>
    </citation>
    <scope>NUCLEOTIDE SEQUENCE [LARGE SCALE GENOMIC DNA]</scope>
    <source>
        <strain evidence="9 10">YH-rum2234</strain>
    </source>
</reference>
<dbReference type="AlphaFoldDB" id="A0AAP4B924"/>
<keyword evidence="10" id="KW-1185">Reference proteome</keyword>
<evidence type="ECO:0000256" key="4">
    <source>
        <dbReference type="ARBA" id="ARBA00022475"/>
    </source>
</evidence>
<evidence type="ECO:0000256" key="5">
    <source>
        <dbReference type="ARBA" id="ARBA00022692"/>
    </source>
</evidence>
<dbReference type="PANTHER" id="PTHR21716:SF53">
    <property type="entry name" value="PERMEASE PERM-RELATED"/>
    <property type="match status" value="1"/>
</dbReference>
<name>A0AAP4B924_9FIRM</name>
<proteinExistence type="inferred from homology"/>
<keyword evidence="5 8" id="KW-0812">Transmembrane</keyword>
<feature type="transmembrane region" description="Helical" evidence="8">
    <location>
        <begin position="196"/>
        <end position="218"/>
    </location>
</feature>
<dbReference type="GO" id="GO:0005886">
    <property type="term" value="C:plasma membrane"/>
    <property type="evidence" value="ECO:0007669"/>
    <property type="project" value="UniProtKB-SubCell"/>
</dbReference>